<gene>
    <name evidence="6" type="ORF">Dac01nite_06120</name>
</gene>
<comment type="similarity">
    <text evidence="1">Belongs to the bacterial solute-binding protein 1 family.</text>
</comment>
<organism evidence="6 7">
    <name type="scientific">Demequina activiva</name>
    <dbReference type="NCBI Taxonomy" id="1582364"/>
    <lineage>
        <taxon>Bacteria</taxon>
        <taxon>Bacillati</taxon>
        <taxon>Actinomycetota</taxon>
        <taxon>Actinomycetes</taxon>
        <taxon>Micrococcales</taxon>
        <taxon>Demequinaceae</taxon>
        <taxon>Demequina</taxon>
    </lineage>
</organism>
<evidence type="ECO:0000256" key="1">
    <source>
        <dbReference type="ARBA" id="ARBA00008520"/>
    </source>
</evidence>
<accession>A0A919UJJ8</accession>
<feature type="binding site" evidence="4">
    <location>
        <position position="236"/>
    </location>
    <ligand>
        <name>Fe cation</name>
        <dbReference type="ChEBI" id="CHEBI:24875"/>
    </ligand>
</feature>
<evidence type="ECO:0000256" key="4">
    <source>
        <dbReference type="PIRSR" id="PIRSR002825-1"/>
    </source>
</evidence>
<dbReference type="AlphaFoldDB" id="A0A919UJJ8"/>
<dbReference type="Proteomes" id="UP000652354">
    <property type="component" value="Unassembled WGS sequence"/>
</dbReference>
<dbReference type="GO" id="GO:0046872">
    <property type="term" value="F:metal ion binding"/>
    <property type="evidence" value="ECO:0007669"/>
    <property type="project" value="UniProtKB-KW"/>
</dbReference>
<dbReference type="PANTHER" id="PTHR30006:SF15">
    <property type="entry name" value="IRON-UTILIZATION PERIPLASMIC PROTEIN"/>
    <property type="match status" value="1"/>
</dbReference>
<keyword evidence="2" id="KW-0813">Transport</keyword>
<comment type="caution">
    <text evidence="6">The sequence shown here is derived from an EMBL/GenBank/DDBJ whole genome shotgun (WGS) entry which is preliminary data.</text>
</comment>
<dbReference type="PROSITE" id="PS51257">
    <property type="entry name" value="PROKAR_LIPOPROTEIN"/>
    <property type="match status" value="1"/>
</dbReference>
<evidence type="ECO:0000256" key="3">
    <source>
        <dbReference type="ARBA" id="ARBA00022729"/>
    </source>
</evidence>
<keyword evidence="4" id="KW-0479">Metal-binding</keyword>
<evidence type="ECO:0000256" key="2">
    <source>
        <dbReference type="ARBA" id="ARBA00022496"/>
    </source>
</evidence>
<dbReference type="RefSeq" id="WP_203653283.1">
    <property type="nucleotide sequence ID" value="NZ_BONR01000001.1"/>
</dbReference>
<dbReference type="Pfam" id="PF13343">
    <property type="entry name" value="SBP_bac_6"/>
    <property type="match status" value="1"/>
</dbReference>
<evidence type="ECO:0000313" key="7">
    <source>
        <dbReference type="Proteomes" id="UP000652354"/>
    </source>
</evidence>
<keyword evidence="7" id="KW-1185">Reference proteome</keyword>
<dbReference type="Gene3D" id="3.40.190.10">
    <property type="entry name" value="Periplasmic binding protein-like II"/>
    <property type="match status" value="2"/>
</dbReference>
<name>A0A919UJJ8_9MICO</name>
<dbReference type="GO" id="GO:0030288">
    <property type="term" value="C:outer membrane-bounded periplasmic space"/>
    <property type="evidence" value="ECO:0007669"/>
    <property type="project" value="TreeGrafter"/>
</dbReference>
<feature type="binding site" evidence="4">
    <location>
        <position position="237"/>
    </location>
    <ligand>
        <name>Fe cation</name>
        <dbReference type="ChEBI" id="CHEBI:24875"/>
    </ligand>
</feature>
<keyword evidence="2" id="KW-0410">Iron transport</keyword>
<dbReference type="InterPro" id="IPR026045">
    <property type="entry name" value="Ferric-bd"/>
</dbReference>
<keyword evidence="4" id="KW-0408">Iron</keyword>
<sequence>MRSTTVLTGIVVASLSLAACTSSGEADAEPTATAAAEPVSDGELVVYSGRSEDLVQPLIDDFQEASGVAVEVRYADTTELAALLQEEGDATPADVYFAQDAGALGAVAKAGLVATLPEDISSAVDAGHTSTDGSWVGVTGRARVFVIDSEQVDQASAPTTAAELTDPEWSGQVGIAPTNASFQSFVTALRVLEGEDAARAWLEDMVANDVQIYSNNTAILEAAQAGEIQVGLINHYYWYRLESELGTDAMRAQLVFPESGDAAGIVNVAGAALMAGAAEDADAIAFLEYLVSEDGQQYFVEATYEYPLVSGVEAPDGLPEIGSLTNTDLDLSDLDSLSETTALLAEVGLL</sequence>
<evidence type="ECO:0000313" key="6">
    <source>
        <dbReference type="EMBL" id="GIG53860.1"/>
    </source>
</evidence>
<dbReference type="SUPFAM" id="SSF53850">
    <property type="entry name" value="Periplasmic binding protein-like II"/>
    <property type="match status" value="1"/>
</dbReference>
<keyword evidence="2" id="KW-0406">Ion transport</keyword>
<feature type="signal peptide" evidence="5">
    <location>
        <begin position="1"/>
        <end position="28"/>
    </location>
</feature>
<feature type="chain" id="PRO_5037088336" evidence="5">
    <location>
        <begin position="29"/>
        <end position="350"/>
    </location>
</feature>
<dbReference type="EMBL" id="BONR01000001">
    <property type="protein sequence ID" value="GIG53860.1"/>
    <property type="molecule type" value="Genomic_DNA"/>
</dbReference>
<dbReference type="GO" id="GO:0006826">
    <property type="term" value="P:iron ion transport"/>
    <property type="evidence" value="ECO:0007669"/>
    <property type="project" value="UniProtKB-KW"/>
</dbReference>
<evidence type="ECO:0000256" key="5">
    <source>
        <dbReference type="SAM" id="SignalP"/>
    </source>
</evidence>
<dbReference type="PIRSF" id="PIRSF002825">
    <property type="entry name" value="CfbpA"/>
    <property type="match status" value="1"/>
</dbReference>
<keyword evidence="3 5" id="KW-0732">Signal</keyword>
<protein>
    <submittedName>
        <fullName evidence="6">Iron ABC transporter substrate-binding protein</fullName>
    </submittedName>
</protein>
<reference evidence="6" key="1">
    <citation type="submission" date="2021-01" db="EMBL/GenBank/DDBJ databases">
        <title>Whole genome shotgun sequence of Demequina activiva NBRC 110675.</title>
        <authorList>
            <person name="Komaki H."/>
            <person name="Tamura T."/>
        </authorList>
    </citation>
    <scope>NUCLEOTIDE SEQUENCE</scope>
    <source>
        <strain evidence="6">NBRC 110675</strain>
    </source>
</reference>
<proteinExistence type="inferred from homology"/>
<dbReference type="PANTHER" id="PTHR30006">
    <property type="entry name" value="THIAMINE-BINDING PERIPLASMIC PROTEIN-RELATED"/>
    <property type="match status" value="1"/>
</dbReference>